<dbReference type="KEGG" id="mmt:Metme_2007"/>
<keyword evidence="3" id="KW-1185">Reference proteome</keyword>
<organism evidence="2 3">
    <name type="scientific">Methylomonas methanica (strain DSM 25384 / MC09)</name>
    <dbReference type="NCBI Taxonomy" id="857087"/>
    <lineage>
        <taxon>Bacteria</taxon>
        <taxon>Pseudomonadati</taxon>
        <taxon>Pseudomonadota</taxon>
        <taxon>Gammaproteobacteria</taxon>
        <taxon>Methylococcales</taxon>
        <taxon>Methylococcaceae</taxon>
        <taxon>Methylomonas</taxon>
    </lineage>
</organism>
<dbReference type="AlphaFoldDB" id="G0A587"/>
<dbReference type="HOGENOM" id="CLU_1600777_0_0_6"/>
<feature type="transmembrane region" description="Helical" evidence="1">
    <location>
        <begin position="39"/>
        <end position="56"/>
    </location>
</feature>
<gene>
    <name evidence="2" type="ordered locus">Metme_2007</name>
</gene>
<reference evidence="3" key="3">
    <citation type="submission" date="2011-05" db="EMBL/GenBank/DDBJ databases">
        <title>Complete sequence of Methylomonas methanica MC09.</title>
        <authorList>
            <consortium name="US DOE Joint Genome Institute"/>
            <person name="Lucas S."/>
            <person name="Han J."/>
            <person name="Lapidus A."/>
            <person name="Cheng J.-F."/>
            <person name="Goodwin L."/>
            <person name="Pitluck S."/>
            <person name="Peters L."/>
            <person name="Mikhailova N."/>
            <person name="Teshima H."/>
            <person name="Han C."/>
            <person name="Tapia R."/>
            <person name="Land M."/>
            <person name="Hauser L."/>
            <person name="Kyrpides N."/>
            <person name="Ivanova N."/>
            <person name="Pagani I."/>
            <person name="Stein L."/>
            <person name="Woyke T."/>
        </authorList>
    </citation>
    <scope>NUCLEOTIDE SEQUENCE [LARGE SCALE GENOMIC DNA]</scope>
    <source>
        <strain evidence="3">MC09</strain>
    </source>
</reference>
<keyword evidence="1" id="KW-0812">Transmembrane</keyword>
<name>G0A587_METMM</name>
<keyword evidence="1" id="KW-0472">Membrane</keyword>
<protein>
    <submittedName>
        <fullName evidence="2">Uncharacterized protein</fullName>
    </submittedName>
</protein>
<reference key="2">
    <citation type="submission" date="2011-05" db="EMBL/GenBank/DDBJ databases">
        <title>Complete genome sequence of the aerobic marine methanotroph Methylomonas methanica MC09.</title>
        <authorList>
            <person name="Boden R."/>
            <person name="Cunliffe M."/>
            <person name="Scanlan J."/>
            <person name="Moussard H."/>
            <person name="Kits K.D."/>
            <person name="Klotz M."/>
            <person name="Jetten M."/>
            <person name="Vuilleumier S."/>
            <person name="Han J."/>
            <person name="Peters L."/>
            <person name="Mikhailova N."/>
            <person name="Teshima H."/>
            <person name="Tapia R."/>
            <person name="Kyrpides N."/>
            <person name="Ivanova N."/>
            <person name="Pagani I."/>
            <person name="Cheng J.-F."/>
            <person name="Goodwin L."/>
            <person name="Han C."/>
            <person name="Hauser L."/>
            <person name="Land M."/>
            <person name="Lapidus A."/>
            <person name="Lucas S."/>
            <person name="Pitluck S."/>
            <person name="Woyke T."/>
            <person name="Stein L.Y."/>
            <person name="Murrell C."/>
        </authorList>
    </citation>
    <scope>NUCLEOTIDE SEQUENCE</scope>
    <source>
        <strain>MC09</strain>
    </source>
</reference>
<dbReference type="STRING" id="857087.Metme_2007"/>
<dbReference type="Proteomes" id="UP000008888">
    <property type="component" value="Chromosome"/>
</dbReference>
<reference evidence="2 3" key="1">
    <citation type="journal article" date="2011" name="J. Bacteriol.">
        <title>Complete Genome Sequence of the Aerobic Marine Methanotroph Methylomonas methanica MC09.</title>
        <authorList>
            <person name="Boden R."/>
            <person name="Cunliffe M."/>
            <person name="Scanlan J."/>
            <person name="Moussard H."/>
            <person name="Kits K.D."/>
            <person name="Klotz M.G."/>
            <person name="Jetten M.S."/>
            <person name="Vuilleumier S."/>
            <person name="Han J."/>
            <person name="Peters L."/>
            <person name="Mikhailova N."/>
            <person name="Teshima H."/>
            <person name="Tapia R."/>
            <person name="Kyrpides N."/>
            <person name="Ivanova N."/>
            <person name="Pagani I."/>
            <person name="Cheng J.F."/>
            <person name="Goodwin L."/>
            <person name="Han C."/>
            <person name="Hauser L."/>
            <person name="Land M.L."/>
            <person name="Lapidus A."/>
            <person name="Lucas S."/>
            <person name="Pitluck S."/>
            <person name="Woyke T."/>
            <person name="Stein L."/>
            <person name="Murrell J.C."/>
        </authorList>
    </citation>
    <scope>NUCLEOTIDE SEQUENCE [LARGE SCALE GENOMIC DNA]</scope>
    <source>
        <strain evidence="2 3">MC09</strain>
    </source>
</reference>
<dbReference type="EMBL" id="CP002738">
    <property type="protein sequence ID" value="AEG00417.1"/>
    <property type="molecule type" value="Genomic_DNA"/>
</dbReference>
<evidence type="ECO:0000256" key="1">
    <source>
        <dbReference type="SAM" id="Phobius"/>
    </source>
</evidence>
<accession>G0A587</accession>
<keyword evidence="1" id="KW-1133">Transmembrane helix</keyword>
<evidence type="ECO:0000313" key="3">
    <source>
        <dbReference type="Proteomes" id="UP000008888"/>
    </source>
</evidence>
<dbReference type="RefSeq" id="WP_013818663.1">
    <property type="nucleotide sequence ID" value="NC_015572.1"/>
</dbReference>
<proteinExistence type="predicted"/>
<evidence type="ECO:0000313" key="2">
    <source>
        <dbReference type="EMBL" id="AEG00417.1"/>
    </source>
</evidence>
<sequence length="166" mass="19109">MRRKKNNSNRRNNRKVTEANKRFSKNYTDIDTFSEDLKLLKTLLISIALLTLTYFFQASKIIGSVDFLRNAYLDIKIEALLTSRFDQALTFRLSPHNIENASEITLTPVDQENKNILLVDAIAQASQFLNTIGIAHNPIPGIRVYSNTLKKEISIFIWTLVRVHTR</sequence>